<name>A0ABQ1G751_9BACL</name>
<organism evidence="5 6">
    <name type="scientific">Kroppenstedtia guangzhouensis</name>
    <dbReference type="NCBI Taxonomy" id="1274356"/>
    <lineage>
        <taxon>Bacteria</taxon>
        <taxon>Bacillati</taxon>
        <taxon>Bacillota</taxon>
        <taxon>Bacilli</taxon>
        <taxon>Bacillales</taxon>
        <taxon>Thermoactinomycetaceae</taxon>
        <taxon>Kroppenstedtia</taxon>
    </lineage>
</organism>
<evidence type="ECO:0000256" key="2">
    <source>
        <dbReference type="ARBA" id="ARBA00022679"/>
    </source>
</evidence>
<dbReference type="Proteomes" id="UP000617979">
    <property type="component" value="Unassembled WGS sequence"/>
</dbReference>
<dbReference type="InterPro" id="IPR013216">
    <property type="entry name" value="Methyltransf_11"/>
</dbReference>
<keyword evidence="2" id="KW-0808">Transferase</keyword>
<dbReference type="SUPFAM" id="SSF53335">
    <property type="entry name" value="S-adenosyl-L-methionine-dependent methyltransferases"/>
    <property type="match status" value="1"/>
</dbReference>
<reference evidence="6" key="1">
    <citation type="journal article" date="2019" name="Int. J. Syst. Evol. Microbiol.">
        <title>The Global Catalogue of Microorganisms (GCM) 10K type strain sequencing project: providing services to taxonomists for standard genome sequencing and annotation.</title>
        <authorList>
            <consortium name="The Broad Institute Genomics Platform"/>
            <consortium name="The Broad Institute Genome Sequencing Center for Infectious Disease"/>
            <person name="Wu L."/>
            <person name="Ma J."/>
        </authorList>
    </citation>
    <scope>NUCLEOTIDE SEQUENCE [LARGE SCALE GENOMIC DNA]</scope>
    <source>
        <strain evidence="6">CGMCC 1.12404</strain>
    </source>
</reference>
<evidence type="ECO:0000313" key="5">
    <source>
        <dbReference type="EMBL" id="GGA38065.1"/>
    </source>
</evidence>
<comment type="caution">
    <text evidence="5">The sequence shown here is derived from an EMBL/GenBank/DDBJ whole genome shotgun (WGS) entry which is preliminary data.</text>
</comment>
<evidence type="ECO:0000256" key="3">
    <source>
        <dbReference type="ARBA" id="ARBA00022691"/>
    </source>
</evidence>
<dbReference type="RefSeq" id="WP_188430242.1">
    <property type="nucleotide sequence ID" value="NZ_BMEX01000002.1"/>
</dbReference>
<dbReference type="EMBL" id="BMEX01000002">
    <property type="protein sequence ID" value="GGA38065.1"/>
    <property type="molecule type" value="Genomic_DNA"/>
</dbReference>
<evidence type="ECO:0000259" key="4">
    <source>
        <dbReference type="Pfam" id="PF08241"/>
    </source>
</evidence>
<dbReference type="PANTHER" id="PTHR43464:SF19">
    <property type="entry name" value="UBIQUINONE BIOSYNTHESIS O-METHYLTRANSFERASE, MITOCHONDRIAL"/>
    <property type="match status" value="1"/>
</dbReference>
<dbReference type="Gene3D" id="3.40.50.150">
    <property type="entry name" value="Vaccinia Virus protein VP39"/>
    <property type="match status" value="1"/>
</dbReference>
<dbReference type="PANTHER" id="PTHR43464">
    <property type="entry name" value="METHYLTRANSFERASE"/>
    <property type="match status" value="1"/>
</dbReference>
<keyword evidence="1" id="KW-0489">Methyltransferase</keyword>
<feature type="domain" description="Methyltransferase type 11" evidence="4">
    <location>
        <begin position="40"/>
        <end position="118"/>
    </location>
</feature>
<evidence type="ECO:0000256" key="1">
    <source>
        <dbReference type="ARBA" id="ARBA00022603"/>
    </source>
</evidence>
<proteinExistence type="predicted"/>
<keyword evidence="3" id="KW-0949">S-adenosyl-L-methionine</keyword>
<evidence type="ECO:0000313" key="6">
    <source>
        <dbReference type="Proteomes" id="UP000617979"/>
    </source>
</evidence>
<dbReference type="Pfam" id="PF08241">
    <property type="entry name" value="Methyltransf_11"/>
    <property type="match status" value="1"/>
</dbReference>
<dbReference type="CDD" id="cd02440">
    <property type="entry name" value="AdoMet_MTases"/>
    <property type="match status" value="1"/>
</dbReference>
<gene>
    <name evidence="5" type="ORF">GCM10007416_08770</name>
</gene>
<sequence length="120" mass="13200">MPIDFFHPKNKNSYATRTASPEWKQWVRAILDPRGVNVADIGCGGGIYSRALAEVGAQVTGVDSSPVMLEAAREQSQSFPRTRWVQGSAEQSGLSDGSFHFLLIRAVTHHLRDLSPCFGR</sequence>
<protein>
    <recommendedName>
        <fullName evidence="4">Methyltransferase type 11 domain-containing protein</fullName>
    </recommendedName>
</protein>
<keyword evidence="6" id="KW-1185">Reference proteome</keyword>
<dbReference type="InterPro" id="IPR029063">
    <property type="entry name" value="SAM-dependent_MTases_sf"/>
</dbReference>
<accession>A0ABQ1G751</accession>